<dbReference type="InterPro" id="IPR010791">
    <property type="entry name" value="AttH_dom"/>
</dbReference>
<organism evidence="3 4">
    <name type="scientific">Billgrantia ethanolica</name>
    <dbReference type="NCBI Taxonomy" id="2733486"/>
    <lineage>
        <taxon>Bacteria</taxon>
        <taxon>Pseudomonadati</taxon>
        <taxon>Pseudomonadota</taxon>
        <taxon>Gammaproteobacteria</taxon>
        <taxon>Oceanospirillales</taxon>
        <taxon>Halomonadaceae</taxon>
        <taxon>Billgrantia</taxon>
    </lineage>
</organism>
<comment type="caution">
    <text evidence="3">The sequence shown here is derived from an EMBL/GenBank/DDBJ whole genome shotgun (WGS) entry which is preliminary data.</text>
</comment>
<feature type="domain" description="AttH" evidence="2">
    <location>
        <begin position="63"/>
        <end position="250"/>
    </location>
</feature>
<reference evidence="3 4" key="1">
    <citation type="journal article" date="2021" name="Front. Microbiol.">
        <title>Aerobic Denitrification and Heterotrophic Sulfur Oxidation in the Genus Halomonas Revealed by Six Novel Species Characterizations and Genome-Based Analysis.</title>
        <authorList>
            <person name="Wang L."/>
            <person name="Shao Z."/>
        </authorList>
    </citation>
    <scope>NUCLEOTIDE SEQUENCE [LARGE SCALE GENOMIC DNA]</scope>
    <source>
        <strain evidence="3 4">MCCC 1A11081</strain>
    </source>
</reference>
<evidence type="ECO:0000256" key="1">
    <source>
        <dbReference type="SAM" id="SignalP"/>
    </source>
</evidence>
<evidence type="ECO:0000313" key="3">
    <source>
        <dbReference type="EMBL" id="MCE8004541.1"/>
    </source>
</evidence>
<keyword evidence="1" id="KW-0732">Signal</keyword>
<dbReference type="InterPro" id="IPR023374">
    <property type="entry name" value="AttH-like_dom_sf"/>
</dbReference>
<keyword evidence="4" id="KW-1185">Reference proteome</keyword>
<sequence length="381" mass="42038">MRIAILAALLAALWLSGCAEEAPPGETAGFAGLGQEAGEFAQAHEDIRLSFPDDHAAHPDYRIEWWYLTANLEDESGEPLGLQWTLFRQALTPPDERPEPAPWTADQLWMAHMAVSRGETHRVAERFARSHSGQDDGQAGAVAEPFRAWIDHWQLATRVDTSDEPGDTFTELQLTAHQDDAHGGFGYNLTLVAEGPLVLHGVGSFSQKSADGQGSMYYSQPFWRVEGEVTLDGETRAVSGRGWLDREWSSQLLGPEQQGWDWFSLHLANGHKLMAFQLRGGGADGGDYRSGTWIDPEGEPTALTPDEIGMTPLATQRVAGREVPTRWRLEIPRAGLDMIVEAPHAERWMDTSVAYWEGEVIARDAESGDNLGIGYLEMTGY</sequence>
<gene>
    <name evidence="3" type="ORF">HOP53_17070</name>
</gene>
<name>A0ABS9A6S4_9GAMM</name>
<dbReference type="PROSITE" id="PS51257">
    <property type="entry name" value="PROKAR_LIPOPROTEIN"/>
    <property type="match status" value="1"/>
</dbReference>
<feature type="chain" id="PRO_5046859908" evidence="1">
    <location>
        <begin position="22"/>
        <end position="381"/>
    </location>
</feature>
<dbReference type="SUPFAM" id="SSF159245">
    <property type="entry name" value="AttH-like"/>
    <property type="match status" value="1"/>
</dbReference>
<proteinExistence type="predicted"/>
<dbReference type="PANTHER" id="PTHR38591:SF1">
    <property type="entry name" value="BLL1000 PROTEIN"/>
    <property type="match status" value="1"/>
</dbReference>
<evidence type="ECO:0000313" key="4">
    <source>
        <dbReference type="Proteomes" id="UP001320168"/>
    </source>
</evidence>
<accession>A0ABS9A6S4</accession>
<dbReference type="EMBL" id="JABFTX010000004">
    <property type="protein sequence ID" value="MCE8004541.1"/>
    <property type="molecule type" value="Genomic_DNA"/>
</dbReference>
<protein>
    <submittedName>
        <fullName evidence="3">Iron ABC transporter permease</fullName>
    </submittedName>
</protein>
<dbReference type="Proteomes" id="UP001320168">
    <property type="component" value="Unassembled WGS sequence"/>
</dbReference>
<feature type="signal peptide" evidence="1">
    <location>
        <begin position="1"/>
        <end position="21"/>
    </location>
</feature>
<dbReference type="PANTHER" id="PTHR38591">
    <property type="entry name" value="HYDROLASE"/>
    <property type="match status" value="1"/>
</dbReference>
<dbReference type="Pfam" id="PF07143">
    <property type="entry name" value="CrtC"/>
    <property type="match status" value="1"/>
</dbReference>
<dbReference type="Pfam" id="PF17186">
    <property type="entry name" value="Lipocalin_9"/>
    <property type="match status" value="1"/>
</dbReference>
<dbReference type="Gene3D" id="2.40.370.10">
    <property type="entry name" value="AttH-like domain"/>
    <property type="match status" value="2"/>
</dbReference>
<evidence type="ECO:0000259" key="2">
    <source>
        <dbReference type="Pfam" id="PF07143"/>
    </source>
</evidence>